<sequence length="695" mass="75367">MFRKPSEISSSSEDEADPSCDPPSAPPAPPCRPTAGTPEQELEPVNPVTLYSPIAPTTPANHHNAILLNSLLEHFVKTRVPTSQPELADRLFSNLAHRLGGLGFVPQTNGDITREGLAPVRQGYLRGLDHLLSQEIDKNAEEDRATNVLAGDLGRRRGVESGMGARTRPPFRRLLTDLTTRNLNPNDRQAIHRSSSLSVLSDACRDSPFRPSTAPGAASTTTTSAFLPPHTQTSPTIIEPAILLPLPRYANDFVEIALLGKGGYGSVYHVRHRLDGVEYAVKKVVIKKGVLENELGGKKDGLERVVNEIKTLAQLHHVGIVRYFCSWVEGVVEDMLTTPQFIGGHVGVQDVQGHRSPKAEVLNEIEDIDADIIFAHSGEDERIETVEETVTTSGVNGQASDGLEDSVESIPRSYPKRRHSQANVQHGKPKVAFDIPSRSDSGSEFTGSNIFSSGGGLLIKSTPNSHGRKSSSTSSGLTLYIQMSLHSFTLTSFISASAHLSKPTPRHCFCVKSSLDIFLGLLEGVQYLHSQGIAHRDLKPGNIFLDVEPARKGCHCGEAVVLPRIGDFGLGTSISKDGHDSTAAVGTEFYRPANPDPAIQGDVVGRDLFALGIILLELLVRFRTRMERVEVLSKLSRTGQIPKDIEQLNDQRVARVIKGCCGIGEARWEISKIKASIRVILDELEGVKHGGLATV</sequence>
<dbReference type="PANTHER" id="PTHR11042">
    <property type="entry name" value="EUKARYOTIC TRANSLATION INITIATION FACTOR 2-ALPHA KINASE EIF2-ALPHA KINASE -RELATED"/>
    <property type="match status" value="1"/>
</dbReference>
<dbReference type="GO" id="GO:0005524">
    <property type="term" value="F:ATP binding"/>
    <property type="evidence" value="ECO:0007669"/>
    <property type="project" value="UniProtKB-UniRule"/>
</dbReference>
<keyword evidence="6" id="KW-0418">Kinase</keyword>
<evidence type="ECO:0000259" key="13">
    <source>
        <dbReference type="PROSITE" id="PS50011"/>
    </source>
</evidence>
<feature type="region of interest" description="Disordered" evidence="12">
    <location>
        <begin position="1"/>
        <end position="41"/>
    </location>
</feature>
<name>A0A292Q5K4_9PEZI</name>
<dbReference type="EC" id="2.7.11.1" evidence="1"/>
<evidence type="ECO:0000313" key="15">
    <source>
        <dbReference type="Proteomes" id="UP001412239"/>
    </source>
</evidence>
<dbReference type="PROSITE" id="PS00108">
    <property type="entry name" value="PROTEIN_KINASE_ST"/>
    <property type="match status" value="1"/>
</dbReference>
<keyword evidence="15" id="KW-1185">Reference proteome</keyword>
<evidence type="ECO:0000256" key="5">
    <source>
        <dbReference type="ARBA" id="ARBA00022741"/>
    </source>
</evidence>
<keyword evidence="3" id="KW-0597">Phosphoprotein</keyword>
<dbReference type="AlphaFoldDB" id="A0A292Q5K4"/>
<evidence type="ECO:0000256" key="3">
    <source>
        <dbReference type="ARBA" id="ARBA00022553"/>
    </source>
</evidence>
<keyword evidence="4" id="KW-0808">Transferase</keyword>
<evidence type="ECO:0000256" key="8">
    <source>
        <dbReference type="ARBA" id="ARBA00023193"/>
    </source>
</evidence>
<dbReference type="PROSITE" id="PS50011">
    <property type="entry name" value="PROTEIN_KINASE_DOM"/>
    <property type="match status" value="1"/>
</dbReference>
<evidence type="ECO:0000256" key="1">
    <source>
        <dbReference type="ARBA" id="ARBA00012513"/>
    </source>
</evidence>
<organism evidence="14 15">
    <name type="scientific">Tuber aestivum</name>
    <name type="common">summer truffle</name>
    <dbReference type="NCBI Taxonomy" id="59557"/>
    <lineage>
        <taxon>Eukaryota</taxon>
        <taxon>Fungi</taxon>
        <taxon>Dikarya</taxon>
        <taxon>Ascomycota</taxon>
        <taxon>Pezizomycotina</taxon>
        <taxon>Pezizomycetes</taxon>
        <taxon>Pezizales</taxon>
        <taxon>Tuberaceae</taxon>
        <taxon>Tuber</taxon>
    </lineage>
</organism>
<gene>
    <name evidence="14" type="ORF">GSTUAT00001545001</name>
</gene>
<keyword evidence="2" id="KW-0723">Serine/threonine-protein kinase</keyword>
<dbReference type="Proteomes" id="UP001412239">
    <property type="component" value="Unassembled WGS sequence"/>
</dbReference>
<evidence type="ECO:0000256" key="10">
    <source>
        <dbReference type="ARBA" id="ARBA00042914"/>
    </source>
</evidence>
<dbReference type="SUPFAM" id="SSF56112">
    <property type="entry name" value="Protein kinase-like (PK-like)"/>
    <property type="match status" value="1"/>
</dbReference>
<keyword evidence="8" id="KW-0652">Protein synthesis inhibitor</keyword>
<feature type="compositionally biased region" description="Pro residues" evidence="12">
    <location>
        <begin position="20"/>
        <end position="32"/>
    </location>
</feature>
<dbReference type="Pfam" id="PF22949">
    <property type="entry name" value="HRI2_3H"/>
    <property type="match status" value="1"/>
</dbReference>
<evidence type="ECO:0000313" key="14">
    <source>
        <dbReference type="EMBL" id="CUS14255.1"/>
    </source>
</evidence>
<dbReference type="GO" id="GO:0005737">
    <property type="term" value="C:cytoplasm"/>
    <property type="evidence" value="ECO:0007669"/>
    <property type="project" value="TreeGrafter"/>
</dbReference>
<dbReference type="Gene3D" id="3.30.200.20">
    <property type="entry name" value="Phosphorylase Kinase, domain 1"/>
    <property type="match status" value="1"/>
</dbReference>
<keyword evidence="7 11" id="KW-0067">ATP-binding</keyword>
<dbReference type="SMART" id="SM00220">
    <property type="entry name" value="S_TKc"/>
    <property type="match status" value="1"/>
</dbReference>
<feature type="binding site" evidence="11">
    <location>
        <position position="288"/>
    </location>
    <ligand>
        <name>ATP</name>
        <dbReference type="ChEBI" id="CHEBI:30616"/>
    </ligand>
</feature>
<dbReference type="InterPro" id="IPR054521">
    <property type="entry name" value="HRI2_3H"/>
</dbReference>
<comment type="similarity">
    <text evidence="9">Belongs to the protein kinase superfamily. Ser/Thr protein kinase family. GCN2 subfamily.</text>
</comment>
<dbReference type="GO" id="GO:0017148">
    <property type="term" value="P:negative regulation of translation"/>
    <property type="evidence" value="ECO:0007669"/>
    <property type="project" value="UniProtKB-KW"/>
</dbReference>
<evidence type="ECO:0000256" key="4">
    <source>
        <dbReference type="ARBA" id="ARBA00022679"/>
    </source>
</evidence>
<dbReference type="GO" id="GO:0005634">
    <property type="term" value="C:nucleus"/>
    <property type="evidence" value="ECO:0007669"/>
    <property type="project" value="TreeGrafter"/>
</dbReference>
<feature type="domain" description="Protein kinase" evidence="13">
    <location>
        <begin position="253"/>
        <end position="695"/>
    </location>
</feature>
<dbReference type="EMBL" id="LN890960">
    <property type="protein sequence ID" value="CUS14255.1"/>
    <property type="molecule type" value="Genomic_DNA"/>
</dbReference>
<dbReference type="GO" id="GO:0004694">
    <property type="term" value="F:eukaryotic translation initiation factor 2alpha kinase activity"/>
    <property type="evidence" value="ECO:0007669"/>
    <property type="project" value="TreeGrafter"/>
</dbReference>
<evidence type="ECO:0000256" key="9">
    <source>
        <dbReference type="ARBA" id="ARBA00037982"/>
    </source>
</evidence>
<feature type="region of interest" description="Disordered" evidence="12">
    <location>
        <begin position="202"/>
        <end position="232"/>
    </location>
</feature>
<dbReference type="Gene3D" id="1.10.510.10">
    <property type="entry name" value="Transferase(Phosphotransferase) domain 1"/>
    <property type="match status" value="1"/>
</dbReference>
<reference evidence="14" key="1">
    <citation type="submission" date="2015-10" db="EMBL/GenBank/DDBJ databases">
        <authorList>
            <person name="Regsiter A."/>
            <person name="william w."/>
        </authorList>
    </citation>
    <scope>NUCLEOTIDE SEQUENCE</scope>
    <source>
        <strain evidence="14">Montdore</strain>
    </source>
</reference>
<evidence type="ECO:0000256" key="12">
    <source>
        <dbReference type="SAM" id="MobiDB-lite"/>
    </source>
</evidence>
<dbReference type="Pfam" id="PF00069">
    <property type="entry name" value="Pkinase"/>
    <property type="match status" value="2"/>
</dbReference>
<proteinExistence type="inferred from homology"/>
<dbReference type="InterPro" id="IPR017441">
    <property type="entry name" value="Protein_kinase_ATP_BS"/>
</dbReference>
<dbReference type="PANTHER" id="PTHR11042:SF187">
    <property type="entry name" value="EUKARYOTIC TRANSLATION INITIATION FACTOR 2-ALPHA KINASE 2"/>
    <property type="match status" value="1"/>
</dbReference>
<dbReference type="InterPro" id="IPR011009">
    <property type="entry name" value="Kinase-like_dom_sf"/>
</dbReference>
<evidence type="ECO:0000256" key="6">
    <source>
        <dbReference type="ARBA" id="ARBA00022777"/>
    </source>
</evidence>
<keyword evidence="5 11" id="KW-0547">Nucleotide-binding</keyword>
<evidence type="ECO:0000256" key="2">
    <source>
        <dbReference type="ARBA" id="ARBA00022527"/>
    </source>
</evidence>
<evidence type="ECO:0000256" key="11">
    <source>
        <dbReference type="PROSITE-ProRule" id="PRU10141"/>
    </source>
</evidence>
<feature type="compositionally biased region" description="Low complexity" evidence="12">
    <location>
        <begin position="211"/>
        <end position="229"/>
    </location>
</feature>
<protein>
    <recommendedName>
        <fullName evidence="1">non-specific serine/threonine protein kinase</fullName>
        <ecNumber evidence="1">2.7.11.1</ecNumber>
    </recommendedName>
    <alternativeName>
        <fullName evidence="10">Heme-regulated eukaryotic initiation factor eIF-2-alpha kinase</fullName>
    </alternativeName>
</protein>
<dbReference type="InterPro" id="IPR050339">
    <property type="entry name" value="CC_SR_Kinase"/>
</dbReference>
<dbReference type="InterPro" id="IPR008271">
    <property type="entry name" value="Ser/Thr_kinase_AS"/>
</dbReference>
<accession>A0A292Q5K4</accession>
<dbReference type="PROSITE" id="PS00107">
    <property type="entry name" value="PROTEIN_KINASE_ATP"/>
    <property type="match status" value="1"/>
</dbReference>
<dbReference type="InterPro" id="IPR000719">
    <property type="entry name" value="Prot_kinase_dom"/>
</dbReference>
<evidence type="ECO:0000256" key="7">
    <source>
        <dbReference type="ARBA" id="ARBA00022840"/>
    </source>
</evidence>